<feature type="region of interest" description="Disordered" evidence="1">
    <location>
        <begin position="1"/>
        <end position="28"/>
    </location>
</feature>
<keyword evidence="2" id="KW-0489">Methyltransferase</keyword>
<accession>A0A5C8ZEL2</accession>
<proteinExistence type="predicted"/>
<organism evidence="2 3">
    <name type="scientific">Quadrisphaera setariae</name>
    <dbReference type="NCBI Taxonomy" id="2593304"/>
    <lineage>
        <taxon>Bacteria</taxon>
        <taxon>Bacillati</taxon>
        <taxon>Actinomycetota</taxon>
        <taxon>Actinomycetes</taxon>
        <taxon>Kineosporiales</taxon>
        <taxon>Kineosporiaceae</taxon>
        <taxon>Quadrisphaera</taxon>
    </lineage>
</organism>
<reference evidence="2 3" key="1">
    <citation type="submission" date="2019-07" db="EMBL/GenBank/DDBJ databases">
        <title>Quadrisphaera sp. strain DD2A genome sequencing and assembly.</title>
        <authorList>
            <person name="Kim I."/>
        </authorList>
    </citation>
    <scope>NUCLEOTIDE SEQUENCE [LARGE SCALE GENOMIC DNA]</scope>
    <source>
        <strain evidence="2 3">DD2A</strain>
    </source>
</reference>
<sequence length="282" mass="29742">MAACVRVPASPAPRRPVGRPTRGTTGTNRLRRLDRWLVGPGASLLRSADDPLVVDLGYGASHTTTAELAARLRVVRPDVDVVGLEIDPERVSAATEGLRRAGLAGTGVRFAVGGFELGAPGVLGGRRPVVVRAANVLRQYPVEEVGPAWRLVASRLAPGGLLLDATCDEVGRRAAWVVVDDDGAPRSLVLSLRLAGLERPGAVAERLPKALIERNVPGEPVHAWLAALDDAWAREAPLAVFGARQRFAAAVARVREAGWPVQGRPARWRLGEVAVAAASVGL</sequence>
<dbReference type="GO" id="GO:0008168">
    <property type="term" value="F:methyltransferase activity"/>
    <property type="evidence" value="ECO:0007669"/>
    <property type="project" value="UniProtKB-KW"/>
</dbReference>
<dbReference type="Gene3D" id="3.40.50.150">
    <property type="entry name" value="Vaccinia Virus protein VP39"/>
    <property type="match status" value="1"/>
</dbReference>
<dbReference type="InterPro" id="IPR029063">
    <property type="entry name" value="SAM-dependent_MTases_sf"/>
</dbReference>
<protein>
    <submittedName>
        <fullName evidence="2">Class I SAM-dependent methyltransferase</fullName>
    </submittedName>
</protein>
<evidence type="ECO:0000256" key="1">
    <source>
        <dbReference type="SAM" id="MobiDB-lite"/>
    </source>
</evidence>
<evidence type="ECO:0000313" key="3">
    <source>
        <dbReference type="Proteomes" id="UP000321234"/>
    </source>
</evidence>
<dbReference type="Proteomes" id="UP000321234">
    <property type="component" value="Unassembled WGS sequence"/>
</dbReference>
<dbReference type="GO" id="GO:0032259">
    <property type="term" value="P:methylation"/>
    <property type="evidence" value="ECO:0007669"/>
    <property type="project" value="UniProtKB-KW"/>
</dbReference>
<dbReference type="SUPFAM" id="SSF53335">
    <property type="entry name" value="S-adenosyl-L-methionine-dependent methyltransferases"/>
    <property type="match status" value="1"/>
</dbReference>
<dbReference type="AlphaFoldDB" id="A0A5C8ZEL2"/>
<gene>
    <name evidence="2" type="ORF">FMM08_12300</name>
</gene>
<feature type="compositionally biased region" description="Low complexity" evidence="1">
    <location>
        <begin position="18"/>
        <end position="28"/>
    </location>
</feature>
<dbReference type="EMBL" id="VKAC01000006">
    <property type="protein sequence ID" value="TXR56257.1"/>
    <property type="molecule type" value="Genomic_DNA"/>
</dbReference>
<keyword evidence="3" id="KW-1185">Reference proteome</keyword>
<dbReference type="OrthoDB" id="5498854at2"/>
<name>A0A5C8ZEL2_9ACTN</name>
<comment type="caution">
    <text evidence="2">The sequence shown here is derived from an EMBL/GenBank/DDBJ whole genome shotgun (WGS) entry which is preliminary data.</text>
</comment>
<evidence type="ECO:0000313" key="2">
    <source>
        <dbReference type="EMBL" id="TXR56257.1"/>
    </source>
</evidence>
<keyword evidence="2" id="KW-0808">Transferase</keyword>